<feature type="domain" description="Rho-GAP" evidence="3">
    <location>
        <begin position="121"/>
        <end position="325"/>
    </location>
</feature>
<dbReference type="EMBL" id="KV440994">
    <property type="protein sequence ID" value="OAD68628.1"/>
    <property type="molecule type" value="Genomic_DNA"/>
</dbReference>
<proteinExistence type="predicted"/>
<dbReference type="RefSeq" id="XP_018286668.1">
    <property type="nucleotide sequence ID" value="XM_018436931.1"/>
</dbReference>
<dbReference type="InterPro" id="IPR050729">
    <property type="entry name" value="Rho-GAP"/>
</dbReference>
<keyword evidence="1" id="KW-0343">GTPase activation</keyword>
<accession>A0A167KQ96</accession>
<dbReference type="AlphaFoldDB" id="A0A167KQ96"/>
<evidence type="ECO:0000259" key="3">
    <source>
        <dbReference type="PROSITE" id="PS50238"/>
    </source>
</evidence>
<dbReference type="PANTHER" id="PTHR23176:SF129">
    <property type="entry name" value="RHO GTPASE ACTIVATING PROTEIN AT 16F, ISOFORM E-RELATED"/>
    <property type="match status" value="1"/>
</dbReference>
<name>A0A167KQ96_PHYB8</name>
<evidence type="ECO:0000313" key="4">
    <source>
        <dbReference type="EMBL" id="OAD68628.1"/>
    </source>
</evidence>
<organism evidence="4 5">
    <name type="scientific">Phycomyces blakesleeanus (strain ATCC 8743b / DSM 1359 / FGSC 10004 / NBRC 33097 / NRRL 1555)</name>
    <dbReference type="NCBI Taxonomy" id="763407"/>
    <lineage>
        <taxon>Eukaryota</taxon>
        <taxon>Fungi</taxon>
        <taxon>Fungi incertae sedis</taxon>
        <taxon>Mucoromycota</taxon>
        <taxon>Mucoromycotina</taxon>
        <taxon>Mucoromycetes</taxon>
        <taxon>Mucorales</taxon>
        <taxon>Phycomycetaceae</taxon>
        <taxon>Phycomyces</taxon>
    </lineage>
</organism>
<dbReference type="Proteomes" id="UP000077315">
    <property type="component" value="Unassembled WGS sequence"/>
</dbReference>
<dbReference type="InterPro" id="IPR000198">
    <property type="entry name" value="RhoGAP_dom"/>
</dbReference>
<sequence>MRPASIHSRSSSSSSSSAFSFGNEEKPISPSGSSGSSAFFSKLTSTVRDTRSKVEAKKTELNATMQEKLPEWKSRSVMYGNIARETGIEWGRRGKVAVERWKKEPLTSPSTPHLEHSVFGLSLSLAVSRTRIDPEDPVPAVFRRCVEYVDKHGIMEVGIYRISGSTSTVNGLRTLFEDGSDVDLEVTQPDPHAVGALLKMYLRELPDPIIPTDLAHEYSQVISEAIRTQEDVGKDTLSLTPALLKTMRNMTASLPRDSFHLLRLLCAHLRRISAQAATNRMTTSNLALIFIPTLGIGRHLFYCMVENPSLWDTSSSEIPPTPSTPPTPSSPSTPAGPVLTPPPLPQKPLHIKLHCSPSATTKPLPISTNPPPKPSRSPHHTKKGSPPISCSPPDRVWKRTHGTKVNAIGRQFETLMHN</sequence>
<feature type="region of interest" description="Disordered" evidence="2">
    <location>
        <begin position="1"/>
        <end position="39"/>
    </location>
</feature>
<dbReference type="Gene3D" id="1.10.555.10">
    <property type="entry name" value="Rho GTPase activation protein"/>
    <property type="match status" value="1"/>
</dbReference>
<dbReference type="GO" id="GO:0005096">
    <property type="term" value="F:GTPase activator activity"/>
    <property type="evidence" value="ECO:0007669"/>
    <property type="project" value="UniProtKB-KW"/>
</dbReference>
<feature type="compositionally biased region" description="Pro residues" evidence="2">
    <location>
        <begin position="319"/>
        <end position="331"/>
    </location>
</feature>
<dbReference type="STRING" id="763407.A0A167KQ96"/>
<feature type="compositionally biased region" description="Low complexity" evidence="2">
    <location>
        <begin position="29"/>
        <end position="39"/>
    </location>
</feature>
<dbReference type="OrthoDB" id="185175at2759"/>
<dbReference type="GO" id="GO:0005737">
    <property type="term" value="C:cytoplasm"/>
    <property type="evidence" value="ECO:0007669"/>
    <property type="project" value="TreeGrafter"/>
</dbReference>
<dbReference type="PROSITE" id="PS50238">
    <property type="entry name" value="RHOGAP"/>
    <property type="match status" value="1"/>
</dbReference>
<dbReference type="GeneID" id="28997837"/>
<dbReference type="InParanoid" id="A0A167KQ96"/>
<evidence type="ECO:0000313" key="5">
    <source>
        <dbReference type="Proteomes" id="UP000077315"/>
    </source>
</evidence>
<dbReference type="PANTHER" id="PTHR23176">
    <property type="entry name" value="RHO/RAC/CDC GTPASE-ACTIVATING PROTEIN"/>
    <property type="match status" value="1"/>
</dbReference>
<gene>
    <name evidence="4" type="ORF">PHYBLDRAFT_173048</name>
</gene>
<evidence type="ECO:0000256" key="2">
    <source>
        <dbReference type="SAM" id="MobiDB-lite"/>
    </source>
</evidence>
<dbReference type="Pfam" id="PF00620">
    <property type="entry name" value="RhoGAP"/>
    <property type="match status" value="1"/>
</dbReference>
<dbReference type="VEuPathDB" id="FungiDB:PHYBLDRAFT_173048"/>
<reference evidence="5" key="1">
    <citation type="submission" date="2015-06" db="EMBL/GenBank/DDBJ databases">
        <title>Expansion of signal transduction pathways in fungi by whole-genome duplication.</title>
        <authorList>
            <consortium name="DOE Joint Genome Institute"/>
            <person name="Corrochano L.M."/>
            <person name="Kuo A."/>
            <person name="Marcet-Houben M."/>
            <person name="Polaino S."/>
            <person name="Salamov A."/>
            <person name="Villalobos J.M."/>
            <person name="Alvarez M.I."/>
            <person name="Avalos J."/>
            <person name="Benito E.P."/>
            <person name="Benoit I."/>
            <person name="Burger G."/>
            <person name="Camino L.P."/>
            <person name="Canovas D."/>
            <person name="Cerda-Olmedo E."/>
            <person name="Cheng J.-F."/>
            <person name="Dominguez A."/>
            <person name="Elias M."/>
            <person name="Eslava A.P."/>
            <person name="Glaser F."/>
            <person name="Grimwood J."/>
            <person name="Gutierrez G."/>
            <person name="Heitman J."/>
            <person name="Henrissat B."/>
            <person name="Iturriaga E.A."/>
            <person name="Lang B.F."/>
            <person name="Lavin J.L."/>
            <person name="Lee S."/>
            <person name="Li W."/>
            <person name="Lindquist E."/>
            <person name="Lopez-Garcia S."/>
            <person name="Luque E.M."/>
            <person name="Marcos A.T."/>
            <person name="Martin J."/>
            <person name="McCluskey K."/>
            <person name="Medina H.R."/>
            <person name="Miralles-Duran A."/>
            <person name="Miyazaki A."/>
            <person name="Munoz-Torres E."/>
            <person name="Oguiza J.A."/>
            <person name="Ohm R."/>
            <person name="Olmedo M."/>
            <person name="Orejas M."/>
            <person name="Ortiz-Castellanos L."/>
            <person name="Pisabarro A.G."/>
            <person name="Rodriguez-Romero J."/>
            <person name="Ruiz-Herrera J."/>
            <person name="Ruiz-Vazquez R."/>
            <person name="Sanz C."/>
            <person name="Schackwitz W."/>
            <person name="Schmutz J."/>
            <person name="Shahriari M."/>
            <person name="Shelest E."/>
            <person name="Silva-Franco F."/>
            <person name="Soanes D."/>
            <person name="Syed K."/>
            <person name="Tagua V.G."/>
            <person name="Talbot N.J."/>
            <person name="Thon M."/>
            <person name="De vries R.P."/>
            <person name="Wiebenga A."/>
            <person name="Yadav J.S."/>
            <person name="Braun E.L."/>
            <person name="Baker S."/>
            <person name="Garre V."/>
            <person name="Horwitz B."/>
            <person name="Torres-Martinez S."/>
            <person name="Idnurm A."/>
            <person name="Herrera-Estrella A."/>
            <person name="Gabaldon T."/>
            <person name="Grigoriev I.V."/>
        </authorList>
    </citation>
    <scope>NUCLEOTIDE SEQUENCE [LARGE SCALE GENOMIC DNA]</scope>
    <source>
        <strain evidence="5">NRRL 1555(-)</strain>
    </source>
</reference>
<feature type="compositionally biased region" description="Low complexity" evidence="2">
    <location>
        <begin position="1"/>
        <end position="20"/>
    </location>
</feature>
<dbReference type="GO" id="GO:0007165">
    <property type="term" value="P:signal transduction"/>
    <property type="evidence" value="ECO:0007669"/>
    <property type="project" value="InterPro"/>
</dbReference>
<feature type="region of interest" description="Disordered" evidence="2">
    <location>
        <begin position="313"/>
        <end position="402"/>
    </location>
</feature>
<dbReference type="SUPFAM" id="SSF48350">
    <property type="entry name" value="GTPase activation domain, GAP"/>
    <property type="match status" value="1"/>
</dbReference>
<dbReference type="SMART" id="SM00324">
    <property type="entry name" value="RhoGAP"/>
    <property type="match status" value="1"/>
</dbReference>
<dbReference type="InterPro" id="IPR008936">
    <property type="entry name" value="Rho_GTPase_activation_prot"/>
</dbReference>
<evidence type="ECO:0000256" key="1">
    <source>
        <dbReference type="ARBA" id="ARBA00022468"/>
    </source>
</evidence>
<protein>
    <recommendedName>
        <fullName evidence="3">Rho-GAP domain-containing protein</fullName>
    </recommendedName>
</protein>
<keyword evidence="5" id="KW-1185">Reference proteome</keyword>